<name>A0A841D9P0_PLAVE</name>
<keyword evidence="2" id="KW-1185">Reference proteome</keyword>
<evidence type="ECO:0000313" key="1">
    <source>
        <dbReference type="EMBL" id="MBB5966209.1"/>
    </source>
</evidence>
<proteinExistence type="predicted"/>
<evidence type="ECO:0000313" key="2">
    <source>
        <dbReference type="Proteomes" id="UP000562352"/>
    </source>
</evidence>
<comment type="caution">
    <text evidence="1">The sequence shown here is derived from an EMBL/GenBank/DDBJ whole genome shotgun (WGS) entry which is preliminary data.</text>
</comment>
<accession>A0A841D9P0</accession>
<dbReference type="Proteomes" id="UP000562352">
    <property type="component" value="Unassembled WGS sequence"/>
</dbReference>
<dbReference type="AlphaFoldDB" id="A0A841D9P0"/>
<organism evidence="1 2">
    <name type="scientific">Planomonospora venezuelensis</name>
    <dbReference type="NCBI Taxonomy" id="1999"/>
    <lineage>
        <taxon>Bacteria</taxon>
        <taxon>Bacillati</taxon>
        <taxon>Actinomycetota</taxon>
        <taxon>Actinomycetes</taxon>
        <taxon>Streptosporangiales</taxon>
        <taxon>Streptosporangiaceae</taxon>
        <taxon>Planomonospora</taxon>
    </lineage>
</organism>
<protein>
    <submittedName>
        <fullName evidence="1">Uncharacterized protein</fullName>
    </submittedName>
</protein>
<dbReference type="RefSeq" id="WP_184946145.1">
    <property type="nucleotide sequence ID" value="NZ_BAAAWZ010000001.1"/>
</dbReference>
<dbReference type="EMBL" id="JACHJJ010000022">
    <property type="protein sequence ID" value="MBB5966209.1"/>
    <property type="molecule type" value="Genomic_DNA"/>
</dbReference>
<reference evidence="1 2" key="1">
    <citation type="submission" date="2020-08" db="EMBL/GenBank/DDBJ databases">
        <title>Genomic Encyclopedia of Type Strains, Phase III (KMG-III): the genomes of soil and plant-associated and newly described type strains.</title>
        <authorList>
            <person name="Whitman W."/>
        </authorList>
    </citation>
    <scope>NUCLEOTIDE SEQUENCE [LARGE SCALE GENOMIC DNA]</scope>
    <source>
        <strain evidence="1 2">CECT 3303</strain>
    </source>
</reference>
<sequence>MALIASLGGCVTPGSHSTNSCLSIATKESAFLRESIEGSLPKKESILSIDNLNGCDSSNNGAWLSVNIDISISEKEIIQGFVNSGWSYEVDKWKKCGNSCDADLAKKVKGRVVGMTLTQDRIRNESSMETVWEIVVDDLDDCWTDEGYNCR</sequence>
<gene>
    <name evidence="1" type="ORF">FHS22_005500</name>
</gene>